<dbReference type="PROSITE" id="PS00383">
    <property type="entry name" value="TYR_PHOSPHATASE_1"/>
    <property type="match status" value="1"/>
</dbReference>
<dbReference type="PANTHER" id="PTHR45848:SF4">
    <property type="entry name" value="DUAL SPECIFICITY PROTEIN PHOSPHATASE 12"/>
    <property type="match status" value="1"/>
</dbReference>
<dbReference type="FunFam" id="3.90.190.10:FF:000004">
    <property type="entry name" value="Protein phosphatase Slingshot homolog 2"/>
    <property type="match status" value="1"/>
</dbReference>
<dbReference type="SUPFAM" id="SSF52799">
    <property type="entry name" value="(Phosphotyrosine protein) phosphatases II"/>
    <property type="match status" value="1"/>
</dbReference>
<dbReference type="EMBL" id="CAMPGE010007883">
    <property type="protein sequence ID" value="CAI2366802.1"/>
    <property type="molecule type" value="Genomic_DNA"/>
</dbReference>
<dbReference type="InterPro" id="IPR000387">
    <property type="entry name" value="Tyr_Pase_dom"/>
</dbReference>
<dbReference type="InterPro" id="IPR029021">
    <property type="entry name" value="Prot-tyrosine_phosphatase-like"/>
</dbReference>
<feature type="domain" description="Tyrosine specific protein phosphatases" evidence="6">
    <location>
        <begin position="62"/>
        <end position="120"/>
    </location>
</feature>
<evidence type="ECO:0000313" key="8">
    <source>
        <dbReference type="Proteomes" id="UP001295684"/>
    </source>
</evidence>
<dbReference type="SMART" id="SM00195">
    <property type="entry name" value="DSPc"/>
    <property type="match status" value="1"/>
</dbReference>
<sequence>MDRITDRIFLGDINGVSNLHLLRKNKITHILTMAAGIRPLYRKEFKYKVVNIMDLPTQNILMYFDKAIEFINKAVAGGGRVLVHCFAGVSRSASTVIAYFMATRKMGFTEAFNYVKKKRPVIFPNYGFQRQLVEYEKSLQKRYSAKNMASCDEKVKGNKLEVKFLDSSSKSPGITHHKLSMYDTKRDVNLSPDVISRQLKPKQFHYPMYLEYDSSVTPVRPNKSFYNRNGSRKRPTSYSIANMKSVEQKKPHKPKGKFLSSFQDKASYQKLDRKRFSSKPKSGFQNLMKKKEVKREESKHRVFRAAKAPYNQYSSHKTREVTNKPSKLNADNMIKGNKILKSSGESQNKRKQKEFNIKTKKPTKEIHRIASTKVVAPKIYSYSCQFCGQGLFTSKDIQAHESYSKTYTQNFYPDRSKTVSKIGYYKTPKCNMLFINQKDWITEYDGNTGRILCPRKNCSVKLGSYSWAGIKCHCGVYKSPAFQISKKAIREIPSYS</sequence>
<dbReference type="InterPro" id="IPR003595">
    <property type="entry name" value="Tyr_Pase_cat"/>
</dbReference>
<evidence type="ECO:0000256" key="3">
    <source>
        <dbReference type="ARBA" id="ARBA00022912"/>
    </source>
</evidence>
<evidence type="ECO:0000259" key="6">
    <source>
        <dbReference type="PROSITE" id="PS50056"/>
    </source>
</evidence>
<dbReference type="Pfam" id="PF00782">
    <property type="entry name" value="DSPc"/>
    <property type="match status" value="1"/>
</dbReference>
<evidence type="ECO:0008006" key="9">
    <source>
        <dbReference type="Google" id="ProtNLM"/>
    </source>
</evidence>
<proteinExistence type="inferred from homology"/>
<dbReference type="PANTHER" id="PTHR45848">
    <property type="entry name" value="DUAL SPECIFICITY PROTEIN PHOSPHATASE 12 FAMILY MEMBER"/>
    <property type="match status" value="1"/>
</dbReference>
<organism evidence="7 8">
    <name type="scientific">Euplotes crassus</name>
    <dbReference type="NCBI Taxonomy" id="5936"/>
    <lineage>
        <taxon>Eukaryota</taxon>
        <taxon>Sar</taxon>
        <taxon>Alveolata</taxon>
        <taxon>Ciliophora</taxon>
        <taxon>Intramacronucleata</taxon>
        <taxon>Spirotrichea</taxon>
        <taxon>Hypotrichia</taxon>
        <taxon>Euplotida</taxon>
        <taxon>Euplotidae</taxon>
        <taxon>Moneuplotes</taxon>
    </lineage>
</organism>
<keyword evidence="2" id="KW-0378">Hydrolase</keyword>
<comment type="similarity">
    <text evidence="1">Belongs to the protein-tyrosine phosphatase family. Non-receptor class dual specificity subfamily.</text>
</comment>
<dbReference type="Proteomes" id="UP001295684">
    <property type="component" value="Unassembled WGS sequence"/>
</dbReference>
<evidence type="ECO:0000259" key="5">
    <source>
        <dbReference type="PROSITE" id="PS50054"/>
    </source>
</evidence>
<dbReference type="GO" id="GO:0008138">
    <property type="term" value="F:protein tyrosine/serine/threonine phosphatase activity"/>
    <property type="evidence" value="ECO:0007669"/>
    <property type="project" value="TreeGrafter"/>
</dbReference>
<reference evidence="7" key="1">
    <citation type="submission" date="2023-07" db="EMBL/GenBank/DDBJ databases">
        <authorList>
            <consortium name="AG Swart"/>
            <person name="Singh M."/>
            <person name="Singh A."/>
            <person name="Seah K."/>
            <person name="Emmerich C."/>
        </authorList>
    </citation>
    <scope>NUCLEOTIDE SEQUENCE</scope>
    <source>
        <strain evidence="7">DP1</strain>
    </source>
</reference>
<protein>
    <recommendedName>
        <fullName evidence="9">Protein-tyrosine-phosphatase</fullName>
    </recommendedName>
</protein>
<dbReference type="SMART" id="SM00404">
    <property type="entry name" value="PTPc_motif"/>
    <property type="match status" value="1"/>
</dbReference>
<comment type="caution">
    <text evidence="7">The sequence shown here is derived from an EMBL/GenBank/DDBJ whole genome shotgun (WGS) entry which is preliminary data.</text>
</comment>
<keyword evidence="8" id="KW-1185">Reference proteome</keyword>
<dbReference type="InterPro" id="IPR016130">
    <property type="entry name" value="Tyr_Pase_AS"/>
</dbReference>
<name>A0AAD1UHK6_EUPCR</name>
<gene>
    <name evidence="7" type="ORF">ECRASSUSDP1_LOCUS8076</name>
</gene>
<dbReference type="InterPro" id="IPR020422">
    <property type="entry name" value="TYR_PHOSPHATASE_DUAL_dom"/>
</dbReference>
<evidence type="ECO:0000256" key="1">
    <source>
        <dbReference type="ARBA" id="ARBA00008601"/>
    </source>
</evidence>
<dbReference type="Gene3D" id="3.90.190.10">
    <property type="entry name" value="Protein tyrosine phosphatase superfamily"/>
    <property type="match status" value="1"/>
</dbReference>
<evidence type="ECO:0000256" key="4">
    <source>
        <dbReference type="ARBA" id="ARBA00048336"/>
    </source>
</evidence>
<dbReference type="CDD" id="cd14498">
    <property type="entry name" value="DSP"/>
    <property type="match status" value="1"/>
</dbReference>
<dbReference type="GO" id="GO:0004722">
    <property type="term" value="F:protein serine/threonine phosphatase activity"/>
    <property type="evidence" value="ECO:0007669"/>
    <property type="project" value="UniProtKB-EC"/>
</dbReference>
<dbReference type="PROSITE" id="PS50054">
    <property type="entry name" value="TYR_PHOSPHATASE_DUAL"/>
    <property type="match status" value="1"/>
</dbReference>
<evidence type="ECO:0000256" key="2">
    <source>
        <dbReference type="ARBA" id="ARBA00022801"/>
    </source>
</evidence>
<dbReference type="PROSITE" id="PS50056">
    <property type="entry name" value="TYR_PHOSPHATASE_2"/>
    <property type="match status" value="1"/>
</dbReference>
<accession>A0AAD1UHK6</accession>
<dbReference type="InterPro" id="IPR000340">
    <property type="entry name" value="Dual-sp_phosphatase_cat-dom"/>
</dbReference>
<dbReference type="AlphaFoldDB" id="A0AAD1UHK6"/>
<feature type="domain" description="Tyrosine-protein phosphatase" evidence="5">
    <location>
        <begin position="1"/>
        <end position="141"/>
    </location>
</feature>
<evidence type="ECO:0000313" key="7">
    <source>
        <dbReference type="EMBL" id="CAI2366802.1"/>
    </source>
</evidence>
<comment type="catalytic activity">
    <reaction evidence="4">
        <text>O-phospho-L-threonyl-[protein] + H2O = L-threonyl-[protein] + phosphate</text>
        <dbReference type="Rhea" id="RHEA:47004"/>
        <dbReference type="Rhea" id="RHEA-COMP:11060"/>
        <dbReference type="Rhea" id="RHEA-COMP:11605"/>
        <dbReference type="ChEBI" id="CHEBI:15377"/>
        <dbReference type="ChEBI" id="CHEBI:30013"/>
        <dbReference type="ChEBI" id="CHEBI:43474"/>
        <dbReference type="ChEBI" id="CHEBI:61977"/>
        <dbReference type="EC" id="3.1.3.16"/>
    </reaction>
</comment>
<keyword evidence="3" id="KW-0904">Protein phosphatase</keyword>